<dbReference type="Pfam" id="PF00620">
    <property type="entry name" value="RhoGAP"/>
    <property type="match status" value="1"/>
</dbReference>
<evidence type="ECO:0000313" key="4">
    <source>
        <dbReference type="Proteomes" id="UP001174691"/>
    </source>
</evidence>
<dbReference type="SUPFAM" id="SSF48350">
    <property type="entry name" value="GTPase activation domain, GAP"/>
    <property type="match status" value="1"/>
</dbReference>
<dbReference type="InterPro" id="IPR008936">
    <property type="entry name" value="Rho_GTPase_activation_prot"/>
</dbReference>
<dbReference type="PROSITE" id="PS50238">
    <property type="entry name" value="RHOGAP"/>
    <property type="match status" value="1"/>
</dbReference>
<organism evidence="3 4">
    <name type="scientific">Coniochaeta hoffmannii</name>
    <dbReference type="NCBI Taxonomy" id="91930"/>
    <lineage>
        <taxon>Eukaryota</taxon>
        <taxon>Fungi</taxon>
        <taxon>Dikarya</taxon>
        <taxon>Ascomycota</taxon>
        <taxon>Pezizomycotina</taxon>
        <taxon>Sordariomycetes</taxon>
        <taxon>Sordariomycetidae</taxon>
        <taxon>Coniochaetales</taxon>
        <taxon>Coniochaetaceae</taxon>
        <taxon>Coniochaeta</taxon>
    </lineage>
</organism>
<feature type="domain" description="Rho-GAP" evidence="2">
    <location>
        <begin position="436"/>
        <end position="630"/>
    </location>
</feature>
<dbReference type="AlphaFoldDB" id="A0AA38VRT9"/>
<dbReference type="PANTHER" id="PTHR45808:SF2">
    <property type="entry name" value="RHO GTPASE-ACTIVATING PROTEIN 68F"/>
    <property type="match status" value="1"/>
</dbReference>
<dbReference type="PANTHER" id="PTHR45808">
    <property type="entry name" value="RHO GTPASE-ACTIVATING PROTEIN 68F"/>
    <property type="match status" value="1"/>
</dbReference>
<dbReference type="CDD" id="cd00159">
    <property type="entry name" value="RhoGAP"/>
    <property type="match status" value="1"/>
</dbReference>
<dbReference type="InterPro" id="IPR031348">
    <property type="entry name" value="PigL_N"/>
</dbReference>
<name>A0AA38VRT9_9PEZI</name>
<dbReference type="GO" id="GO:0005096">
    <property type="term" value="F:GTPase activator activity"/>
    <property type="evidence" value="ECO:0007669"/>
    <property type="project" value="TreeGrafter"/>
</dbReference>
<keyword evidence="4" id="KW-1185">Reference proteome</keyword>
<dbReference type="SMART" id="SM00324">
    <property type="entry name" value="RhoGAP"/>
    <property type="match status" value="1"/>
</dbReference>
<sequence>MDRSITTGCFALSTAIGKTSVSLNAFVRDVRESRVELDALSGELHSLDGVLDLLKDDASSFPPTLAARTPTVLQHCTAVINELEGYVMVLNSSELSSQAKKLRWAATRSHMAKLRLTLDGYKSTLGLALDLVAFTSAAEKESGRDSPTEASNASRNISKTVQEMGRLSTKLQGDFQKNAALRSYLDALQLYAESTGINLEPELASSSMKSVSDAPDSAIEMGDDDPPFKSAPQSPDLALPIEEIEELLDELKEMPSNRPPTPPPRNLRRSLSVSSVAPPPISLDRPILVPRQNEFTMVTTITAGRDDVASPPPPIKRSLLGRMFGTTKKRSASSSSGASIRTVDSRPSTSASMAPPTATAATPPTTTESRPGLVRRSSSRRMSLRSLPMFKVVAEEATAAPDNEPNAVFGVSLQKSIQVAHGSARTRHTASSGPAAGMRSKSNTSHRDFPLCVHKCVQFITTGTDFGVAVPDIFGEPGDASRLAVLRRMFSEGPNYGDDVDWEWFTVYEAADLILLFLSELPKPLVPESVAKRWISLSRQATVSNGSRTDQCLDFWEEALLGVRGPARNLLKLLLNLWADVAEAADHNGMTAERLAGRVVQPLMHTSARTYTTDYMLGLAFLIRKRSEYLALMQGNKGKAKAAF</sequence>
<dbReference type="InterPro" id="IPR000198">
    <property type="entry name" value="RhoGAP_dom"/>
</dbReference>
<proteinExistence type="predicted"/>
<protein>
    <submittedName>
        <fullName evidence="3">Rho GTPase activation protein</fullName>
    </submittedName>
</protein>
<dbReference type="GO" id="GO:0007264">
    <property type="term" value="P:small GTPase-mediated signal transduction"/>
    <property type="evidence" value="ECO:0007669"/>
    <property type="project" value="TreeGrafter"/>
</dbReference>
<dbReference type="Pfam" id="PF17111">
    <property type="entry name" value="PigL_N"/>
    <property type="match status" value="1"/>
</dbReference>
<evidence type="ECO:0000313" key="3">
    <source>
        <dbReference type="EMBL" id="KAJ9160817.1"/>
    </source>
</evidence>
<gene>
    <name evidence="3" type="ORF">NKR19_g2894</name>
</gene>
<feature type="region of interest" description="Disordered" evidence="1">
    <location>
        <begin position="253"/>
        <end position="285"/>
    </location>
</feature>
<evidence type="ECO:0000259" key="2">
    <source>
        <dbReference type="PROSITE" id="PS50238"/>
    </source>
</evidence>
<evidence type="ECO:0000256" key="1">
    <source>
        <dbReference type="SAM" id="MobiDB-lite"/>
    </source>
</evidence>
<dbReference type="Proteomes" id="UP001174691">
    <property type="component" value="Unassembled WGS sequence"/>
</dbReference>
<dbReference type="EMBL" id="JANBVN010000031">
    <property type="protein sequence ID" value="KAJ9160817.1"/>
    <property type="molecule type" value="Genomic_DNA"/>
</dbReference>
<feature type="region of interest" description="Disordered" evidence="1">
    <location>
        <begin position="204"/>
        <end position="237"/>
    </location>
</feature>
<feature type="region of interest" description="Disordered" evidence="1">
    <location>
        <begin position="421"/>
        <end position="444"/>
    </location>
</feature>
<dbReference type="GO" id="GO:0005737">
    <property type="term" value="C:cytoplasm"/>
    <property type="evidence" value="ECO:0007669"/>
    <property type="project" value="TreeGrafter"/>
</dbReference>
<feature type="compositionally biased region" description="Low complexity" evidence="1">
    <location>
        <begin position="347"/>
        <end position="367"/>
    </location>
</feature>
<comment type="caution">
    <text evidence="3">The sequence shown here is derived from an EMBL/GenBank/DDBJ whole genome shotgun (WGS) entry which is preliminary data.</text>
</comment>
<dbReference type="Gene3D" id="1.10.555.10">
    <property type="entry name" value="Rho GTPase activation protein"/>
    <property type="match status" value="1"/>
</dbReference>
<reference evidence="3" key="1">
    <citation type="submission" date="2022-07" db="EMBL/GenBank/DDBJ databases">
        <title>Fungi with potential for degradation of polypropylene.</title>
        <authorList>
            <person name="Gostincar C."/>
        </authorList>
    </citation>
    <scope>NUCLEOTIDE SEQUENCE</scope>
    <source>
        <strain evidence="3">EXF-13287</strain>
    </source>
</reference>
<accession>A0AA38VRT9</accession>
<feature type="region of interest" description="Disordered" evidence="1">
    <location>
        <begin position="304"/>
        <end position="381"/>
    </location>
</feature>